<proteinExistence type="predicted"/>
<dbReference type="RefSeq" id="WP_201662456.1">
    <property type="nucleotide sequence ID" value="NZ_JAEQNC010000012.1"/>
</dbReference>
<accession>A0A937CMH1</accession>
<dbReference type="Proteomes" id="UP000633219">
    <property type="component" value="Unassembled WGS sequence"/>
</dbReference>
<keyword evidence="2" id="KW-1185">Reference proteome</keyword>
<dbReference type="AlphaFoldDB" id="A0A937CMH1"/>
<evidence type="ECO:0000313" key="2">
    <source>
        <dbReference type="Proteomes" id="UP000633219"/>
    </source>
</evidence>
<dbReference type="EMBL" id="JAEQNC010000012">
    <property type="protein sequence ID" value="MBL0374315.1"/>
    <property type="molecule type" value="Genomic_DNA"/>
</dbReference>
<gene>
    <name evidence="1" type="ORF">JJB09_20025</name>
</gene>
<organism evidence="1 2">
    <name type="scientific">Rhizobium setariae</name>
    <dbReference type="NCBI Taxonomy" id="2801340"/>
    <lineage>
        <taxon>Bacteria</taxon>
        <taxon>Pseudomonadati</taxon>
        <taxon>Pseudomonadota</taxon>
        <taxon>Alphaproteobacteria</taxon>
        <taxon>Hyphomicrobiales</taxon>
        <taxon>Rhizobiaceae</taxon>
        <taxon>Rhizobium/Agrobacterium group</taxon>
        <taxon>Rhizobium</taxon>
    </lineage>
</organism>
<reference evidence="1" key="1">
    <citation type="submission" date="2021-01" db="EMBL/GenBank/DDBJ databases">
        <title>Rhizobium sp. strain KVB221 16S ribosomal RNA gene Genome sequencing and assembly.</title>
        <authorList>
            <person name="Kang M."/>
        </authorList>
    </citation>
    <scope>NUCLEOTIDE SEQUENCE</scope>
    <source>
        <strain evidence="1">KVB221</strain>
    </source>
</reference>
<comment type="caution">
    <text evidence="1">The sequence shown here is derived from an EMBL/GenBank/DDBJ whole genome shotgun (WGS) entry which is preliminary data.</text>
</comment>
<name>A0A937CMH1_9HYPH</name>
<protein>
    <submittedName>
        <fullName evidence="1">Uncharacterized protein</fullName>
    </submittedName>
</protein>
<sequence length="95" mass="10789">MHQMNFFSFFKLEAAIDPLFIWLPGLGHEVGIGRATSDYPRSEPGARMGIDSRGEVNLALFGSRFREGGLKRFSPLEDIIQMVRQSPFSWPFGRL</sequence>
<evidence type="ECO:0000313" key="1">
    <source>
        <dbReference type="EMBL" id="MBL0374315.1"/>
    </source>
</evidence>